<keyword evidence="5 7" id="KW-0378">Hydrolase</keyword>
<dbReference type="InterPro" id="IPR020568">
    <property type="entry name" value="Ribosomal_Su5_D2-typ_SF"/>
</dbReference>
<dbReference type="GO" id="GO:0042781">
    <property type="term" value="F:3'-tRNA processing endoribonuclease activity"/>
    <property type="evidence" value="ECO:0007669"/>
    <property type="project" value="TreeGrafter"/>
</dbReference>
<keyword evidence="6 7" id="KW-0694">RNA-binding</keyword>
<dbReference type="HAMAP" id="MF_00227">
    <property type="entry name" value="RNase_P"/>
    <property type="match status" value="1"/>
</dbReference>
<dbReference type="GO" id="GO:0000049">
    <property type="term" value="F:tRNA binding"/>
    <property type="evidence" value="ECO:0007669"/>
    <property type="project" value="UniProtKB-UniRule"/>
</dbReference>
<comment type="similarity">
    <text evidence="7">Belongs to the RnpA family.</text>
</comment>
<dbReference type="GO" id="GO:0001682">
    <property type="term" value="P:tRNA 5'-leader removal"/>
    <property type="evidence" value="ECO:0007669"/>
    <property type="project" value="UniProtKB-UniRule"/>
</dbReference>
<reference evidence="9" key="1">
    <citation type="journal article" date="2021" name="Proc. Natl. Acad. Sci. U.S.A.">
        <title>Global biogeography of chemosynthetic symbionts reveals both localized and globally distributed symbiont groups. .</title>
        <authorList>
            <person name="Osvatic J.T."/>
            <person name="Wilkins L.G.E."/>
            <person name="Leibrecht L."/>
            <person name="Leray M."/>
            <person name="Zauner S."/>
            <person name="Polzin J."/>
            <person name="Camacho Y."/>
            <person name="Gros O."/>
            <person name="van Gils J.A."/>
            <person name="Eisen J.A."/>
            <person name="Petersen J.M."/>
            <person name="Yuen B."/>
        </authorList>
    </citation>
    <scope>NUCLEOTIDE SEQUENCE</scope>
    <source>
        <strain evidence="9">MAGclacostrist055</strain>
    </source>
</reference>
<evidence type="ECO:0000256" key="6">
    <source>
        <dbReference type="ARBA" id="ARBA00022884"/>
    </source>
</evidence>
<comment type="subunit">
    <text evidence="7">Consists of a catalytic RNA component (M1 or rnpB) and a protein subunit.</text>
</comment>
<evidence type="ECO:0000256" key="4">
    <source>
        <dbReference type="ARBA" id="ARBA00022759"/>
    </source>
</evidence>
<dbReference type="GO" id="GO:0030677">
    <property type="term" value="C:ribonuclease P complex"/>
    <property type="evidence" value="ECO:0007669"/>
    <property type="project" value="TreeGrafter"/>
</dbReference>
<gene>
    <name evidence="7 9" type="primary">rnpA</name>
    <name evidence="9" type="ORF">JAY77_00270</name>
</gene>
<dbReference type="AlphaFoldDB" id="A0A9E4NGR7"/>
<comment type="function">
    <text evidence="1 7">RNaseP catalyzes the removal of the 5'-leader sequence from pre-tRNA to produce the mature 5'-terminus. It can also cleave other RNA substrates such as 4.5S RNA. The protein component plays an auxiliary but essential role in vivo by binding to the 5'-leader sequence and broadening the substrate specificity of the ribozyme.</text>
</comment>
<dbReference type="InterPro" id="IPR000100">
    <property type="entry name" value="RNase_P"/>
</dbReference>
<evidence type="ECO:0000256" key="5">
    <source>
        <dbReference type="ARBA" id="ARBA00022801"/>
    </source>
</evidence>
<comment type="caution">
    <text evidence="9">The sequence shown here is derived from an EMBL/GenBank/DDBJ whole genome shotgun (WGS) entry which is preliminary data.</text>
</comment>
<organism evidence="9 10">
    <name type="scientific">Candidatus Thiodiazotropha taylori</name>
    <dbReference type="NCBI Taxonomy" id="2792791"/>
    <lineage>
        <taxon>Bacteria</taxon>
        <taxon>Pseudomonadati</taxon>
        <taxon>Pseudomonadota</taxon>
        <taxon>Gammaproteobacteria</taxon>
        <taxon>Chromatiales</taxon>
        <taxon>Sedimenticolaceae</taxon>
        <taxon>Candidatus Thiodiazotropha</taxon>
    </lineage>
</organism>
<dbReference type="Proteomes" id="UP000886674">
    <property type="component" value="Unassembled WGS sequence"/>
</dbReference>
<protein>
    <recommendedName>
        <fullName evidence="7 8">Ribonuclease P protein component</fullName>
        <shortName evidence="7">RNase P protein</shortName>
        <shortName evidence="7">RNaseP protein</shortName>
        <ecNumber evidence="7 8">3.1.26.5</ecNumber>
    </recommendedName>
    <alternativeName>
        <fullName evidence="7">Protein C5</fullName>
    </alternativeName>
</protein>
<comment type="catalytic activity">
    <reaction evidence="7">
        <text>Endonucleolytic cleavage of RNA, removing 5'-extranucleotides from tRNA precursor.</text>
        <dbReference type="EC" id="3.1.26.5"/>
    </reaction>
</comment>
<evidence type="ECO:0000256" key="7">
    <source>
        <dbReference type="HAMAP-Rule" id="MF_00227"/>
    </source>
</evidence>
<dbReference type="EC" id="3.1.26.5" evidence="7 8"/>
<evidence type="ECO:0000313" key="9">
    <source>
        <dbReference type="EMBL" id="MCG7976565.1"/>
    </source>
</evidence>
<dbReference type="PROSITE" id="PS00648">
    <property type="entry name" value="RIBONUCLEASE_P"/>
    <property type="match status" value="1"/>
</dbReference>
<keyword evidence="2 7" id="KW-0819">tRNA processing</keyword>
<dbReference type="PANTHER" id="PTHR33992">
    <property type="entry name" value="RIBONUCLEASE P PROTEIN COMPONENT"/>
    <property type="match status" value="1"/>
</dbReference>
<evidence type="ECO:0000256" key="1">
    <source>
        <dbReference type="ARBA" id="ARBA00002663"/>
    </source>
</evidence>
<evidence type="ECO:0000256" key="8">
    <source>
        <dbReference type="NCBIfam" id="TIGR00188"/>
    </source>
</evidence>
<keyword evidence="3 7" id="KW-0540">Nuclease</keyword>
<proteinExistence type="inferred from homology"/>
<dbReference type="PANTHER" id="PTHR33992:SF1">
    <property type="entry name" value="RIBONUCLEASE P PROTEIN COMPONENT"/>
    <property type="match status" value="1"/>
</dbReference>
<evidence type="ECO:0000313" key="10">
    <source>
        <dbReference type="Proteomes" id="UP000886674"/>
    </source>
</evidence>
<dbReference type="NCBIfam" id="TIGR00188">
    <property type="entry name" value="rnpA"/>
    <property type="match status" value="1"/>
</dbReference>
<dbReference type="GO" id="GO:0004526">
    <property type="term" value="F:ribonuclease P activity"/>
    <property type="evidence" value="ECO:0007669"/>
    <property type="project" value="UniProtKB-UniRule"/>
</dbReference>
<dbReference type="InterPro" id="IPR020539">
    <property type="entry name" value="RNase_P_CS"/>
</dbReference>
<dbReference type="Gene3D" id="3.30.230.10">
    <property type="match status" value="1"/>
</dbReference>
<name>A0A9E4NGR7_9GAMM</name>
<sequence length="121" mass="13692">MPTSEGTFPRRCRLVKPGDYRRVFDDGERSSDGLFLVLARSNQLDCARLGLAVSKKSSPSAVHRNRIKRLIRESFRLNQVLLTGLDLVVVSRHGAVNAENRQCLNSLEQHWRKMVEKCAAS</sequence>
<accession>A0A9E4NGR7</accession>
<evidence type="ECO:0000256" key="2">
    <source>
        <dbReference type="ARBA" id="ARBA00022694"/>
    </source>
</evidence>
<evidence type="ECO:0000256" key="3">
    <source>
        <dbReference type="ARBA" id="ARBA00022722"/>
    </source>
</evidence>
<dbReference type="InterPro" id="IPR014721">
    <property type="entry name" value="Ribsml_uS5_D2-typ_fold_subgr"/>
</dbReference>
<dbReference type="Pfam" id="PF00825">
    <property type="entry name" value="Ribonuclease_P"/>
    <property type="match status" value="1"/>
</dbReference>
<keyword evidence="4 7" id="KW-0255">Endonuclease</keyword>
<dbReference type="SUPFAM" id="SSF54211">
    <property type="entry name" value="Ribosomal protein S5 domain 2-like"/>
    <property type="match status" value="1"/>
</dbReference>
<dbReference type="EMBL" id="JAEPCR010000001">
    <property type="protein sequence ID" value="MCG7976565.1"/>
    <property type="molecule type" value="Genomic_DNA"/>
</dbReference>